<evidence type="ECO:0000256" key="1">
    <source>
        <dbReference type="ARBA" id="ARBA00023015"/>
    </source>
</evidence>
<keyword evidence="1" id="KW-0805">Transcription regulation</keyword>
<dbReference type="InterPro" id="IPR051081">
    <property type="entry name" value="HTH_MetalResp_TranReg"/>
</dbReference>
<reference evidence="6" key="1">
    <citation type="submission" date="2022-06" db="EMBL/GenBank/DDBJ databases">
        <title>Ornithinimicrobium HY1793.</title>
        <authorList>
            <person name="Huang Y."/>
        </authorList>
    </citation>
    <scope>NUCLEOTIDE SEQUENCE</scope>
    <source>
        <strain evidence="6">HY1793</strain>
    </source>
</reference>
<dbReference type="CDD" id="cd00090">
    <property type="entry name" value="HTH_ARSR"/>
    <property type="match status" value="1"/>
</dbReference>
<dbReference type="PANTHER" id="PTHR33154:SF33">
    <property type="entry name" value="TRANSCRIPTIONAL REPRESSOR SDPR"/>
    <property type="match status" value="1"/>
</dbReference>
<sequence length="150" mass="16941">MAWCASHPSTRLSGARPAARIATVSPGWNTSATPDPLPLPIRRRLVELLAESDQTAGDLTSVIREEFGISQPAVSNHLRVLRDSGFAVAQREGSRQRYRLEAERLSEVDVWLHKHRARWTVAFDALETELHRGARQRPTHTPPHQDRTDR</sequence>
<feature type="region of interest" description="Disordered" evidence="4">
    <location>
        <begin position="130"/>
        <end position="150"/>
    </location>
</feature>
<dbReference type="PROSITE" id="PS50987">
    <property type="entry name" value="HTH_ARSR_2"/>
    <property type="match status" value="1"/>
</dbReference>
<evidence type="ECO:0000313" key="6">
    <source>
        <dbReference type="EMBL" id="USQ82214.1"/>
    </source>
</evidence>
<evidence type="ECO:0000256" key="4">
    <source>
        <dbReference type="SAM" id="MobiDB-lite"/>
    </source>
</evidence>
<dbReference type="Pfam" id="PF01022">
    <property type="entry name" value="HTH_5"/>
    <property type="match status" value="1"/>
</dbReference>
<dbReference type="RefSeq" id="WP_252595820.1">
    <property type="nucleotide sequence ID" value="NZ_CP099489.1"/>
</dbReference>
<evidence type="ECO:0000313" key="7">
    <source>
        <dbReference type="Proteomes" id="UP001056455"/>
    </source>
</evidence>
<organism evidence="6 7">
    <name type="scientific">Ornithinimicrobium faecis</name>
    <dbReference type="NCBI Taxonomy" id="2934158"/>
    <lineage>
        <taxon>Bacteria</taxon>
        <taxon>Bacillati</taxon>
        <taxon>Actinomycetota</taxon>
        <taxon>Actinomycetes</taxon>
        <taxon>Micrococcales</taxon>
        <taxon>Ornithinimicrobiaceae</taxon>
        <taxon>Ornithinimicrobium</taxon>
    </lineage>
</organism>
<name>A0ABY4YZP2_9MICO</name>
<dbReference type="Proteomes" id="UP001056455">
    <property type="component" value="Chromosome"/>
</dbReference>
<evidence type="ECO:0000256" key="2">
    <source>
        <dbReference type="ARBA" id="ARBA00023125"/>
    </source>
</evidence>
<evidence type="ECO:0000256" key="3">
    <source>
        <dbReference type="ARBA" id="ARBA00023163"/>
    </source>
</evidence>
<gene>
    <name evidence="6" type="ORF">NF556_14815</name>
</gene>
<dbReference type="InterPro" id="IPR011991">
    <property type="entry name" value="ArsR-like_HTH"/>
</dbReference>
<dbReference type="PANTHER" id="PTHR33154">
    <property type="entry name" value="TRANSCRIPTIONAL REGULATOR, ARSR FAMILY"/>
    <property type="match status" value="1"/>
</dbReference>
<keyword evidence="3" id="KW-0804">Transcription</keyword>
<dbReference type="EMBL" id="CP099489">
    <property type="protein sequence ID" value="USQ82214.1"/>
    <property type="molecule type" value="Genomic_DNA"/>
</dbReference>
<keyword evidence="2" id="KW-0238">DNA-binding</keyword>
<dbReference type="SMART" id="SM00418">
    <property type="entry name" value="HTH_ARSR"/>
    <property type="match status" value="1"/>
</dbReference>
<keyword evidence="7" id="KW-1185">Reference proteome</keyword>
<dbReference type="InterPro" id="IPR036388">
    <property type="entry name" value="WH-like_DNA-bd_sf"/>
</dbReference>
<dbReference type="InterPro" id="IPR036390">
    <property type="entry name" value="WH_DNA-bd_sf"/>
</dbReference>
<dbReference type="InterPro" id="IPR001845">
    <property type="entry name" value="HTH_ArsR_DNA-bd_dom"/>
</dbReference>
<feature type="domain" description="HTH arsR-type" evidence="5">
    <location>
        <begin position="22"/>
        <end position="120"/>
    </location>
</feature>
<protein>
    <submittedName>
        <fullName evidence="6">ArsR family transcriptional regulator</fullName>
    </submittedName>
</protein>
<dbReference type="Gene3D" id="1.10.10.10">
    <property type="entry name" value="Winged helix-like DNA-binding domain superfamily/Winged helix DNA-binding domain"/>
    <property type="match status" value="1"/>
</dbReference>
<evidence type="ECO:0000259" key="5">
    <source>
        <dbReference type="PROSITE" id="PS50987"/>
    </source>
</evidence>
<accession>A0ABY4YZP2</accession>
<dbReference type="PRINTS" id="PR00778">
    <property type="entry name" value="HTHARSR"/>
</dbReference>
<proteinExistence type="predicted"/>
<dbReference type="SUPFAM" id="SSF46785">
    <property type="entry name" value="Winged helix' DNA-binding domain"/>
    <property type="match status" value="1"/>
</dbReference>